<organism evidence="3 4">
    <name type="scientific">Schaedlerella arabinosiphila</name>
    <dbReference type="NCBI Taxonomy" id="2044587"/>
    <lineage>
        <taxon>Bacteria</taxon>
        <taxon>Bacillati</taxon>
        <taxon>Bacillota</taxon>
        <taxon>Clostridia</taxon>
        <taxon>Lachnospirales</taxon>
        <taxon>Lachnospiraceae</taxon>
        <taxon>Schaedlerella</taxon>
    </lineage>
</organism>
<evidence type="ECO:0000256" key="1">
    <source>
        <dbReference type="SAM" id="Phobius"/>
    </source>
</evidence>
<feature type="transmembrane region" description="Helical" evidence="1">
    <location>
        <begin position="34"/>
        <end position="52"/>
    </location>
</feature>
<reference evidence="3" key="1">
    <citation type="submission" date="2018-10" db="EMBL/GenBank/DDBJ databases">
        <title>Schaedlerella arabinophila gen. nov. sp. nov., isolated from the mouse intestinal tract and comparative analysis with the genome of the closely related altered Schaedler flora strain ASF502.</title>
        <authorList>
            <person name="Miyake S."/>
            <person name="Soh M."/>
            <person name="Seedorf H."/>
        </authorList>
    </citation>
    <scope>NUCLEOTIDE SEQUENCE [LARGE SCALE GENOMIC DNA]</scope>
    <source>
        <strain evidence="3">DSM 106076</strain>
    </source>
</reference>
<dbReference type="GO" id="GO:0042802">
    <property type="term" value="F:identical protein binding"/>
    <property type="evidence" value="ECO:0007669"/>
    <property type="project" value="TreeGrafter"/>
</dbReference>
<evidence type="ECO:0000313" key="3">
    <source>
        <dbReference type="EMBL" id="RRK31072.1"/>
    </source>
</evidence>
<comment type="caution">
    <text evidence="3">The sequence shown here is derived from an EMBL/GenBank/DDBJ whole genome shotgun (WGS) entry which is preliminary data.</text>
</comment>
<keyword evidence="1" id="KW-0812">Transmembrane</keyword>
<feature type="transmembrane region" description="Helical" evidence="1">
    <location>
        <begin position="117"/>
        <end position="141"/>
    </location>
</feature>
<feature type="transmembrane region" description="Helical" evidence="1">
    <location>
        <begin position="153"/>
        <end position="174"/>
    </location>
</feature>
<dbReference type="EMBL" id="RHJS01000002">
    <property type="protein sequence ID" value="RRK31072.1"/>
    <property type="molecule type" value="Genomic_DNA"/>
</dbReference>
<dbReference type="Gene3D" id="3.30.565.10">
    <property type="entry name" value="Histidine kinase-like ATPase, C-terminal domain"/>
    <property type="match status" value="1"/>
</dbReference>
<protein>
    <submittedName>
        <fullName evidence="3">GHKL domain-containing protein</fullName>
    </submittedName>
</protein>
<dbReference type="RefSeq" id="WP_125126815.1">
    <property type="nucleotide sequence ID" value="NZ_RHJS01000002.1"/>
</dbReference>
<dbReference type="Pfam" id="PF14501">
    <property type="entry name" value="HATPase_c_5"/>
    <property type="match status" value="1"/>
</dbReference>
<keyword evidence="1" id="KW-1133">Transmembrane helix</keyword>
<feature type="domain" description="Sensor histidine kinase NatK-like C-terminal" evidence="2">
    <location>
        <begin position="336"/>
        <end position="422"/>
    </location>
</feature>
<feature type="transmembrane region" description="Helical" evidence="1">
    <location>
        <begin position="58"/>
        <end position="77"/>
    </location>
</feature>
<dbReference type="PANTHER" id="PTHR40448">
    <property type="entry name" value="TWO-COMPONENT SENSOR HISTIDINE KINASE"/>
    <property type="match status" value="1"/>
</dbReference>
<keyword evidence="1" id="KW-0472">Membrane</keyword>
<sequence length="436" mass="48541">MDYFSIGLNIFCLIAQGIMHVYFCASLTGKKQKAYHFAIYIFIFFILDWIASKFSFPWIIVIGIELLILYGVNRFILGNRPSASWVAAILANYISQFSFGLINSVEAVIFPRVTNTLLLYSMVTAATAVSLAISIACYTSVVKSISPEEIGHMTYMGCLLFPVLFFFTAELYIMQTSYTQIYYDVLSPALLLEHTALLFLQALGLGALLCTLYAYRHLCRSLQTKAEMQSLSQAVQAQKIYIAEAQTRYEQTKAFRHDIKNHLSVLSALLNNNKLEESKAYLQKLETVSTTLSFPCQTGNSVVDILLGEKLKMAKADGITAEVSLFLPPPCGIDDFDLCVIFANALDNAISACQSIEGVRSIRISGERQGDFYMLAFENTCSDNPLPPTGTGLSNIRAVAEKYHGAMLTEKIERRFSLNVLLNISIHPESISIQKP</sequence>
<dbReference type="PANTHER" id="PTHR40448:SF1">
    <property type="entry name" value="TWO-COMPONENT SENSOR HISTIDINE KINASE"/>
    <property type="match status" value="1"/>
</dbReference>
<keyword evidence="4" id="KW-1185">Reference proteome</keyword>
<dbReference type="AlphaFoldDB" id="A0A426DEC2"/>
<dbReference type="Proteomes" id="UP000274920">
    <property type="component" value="Unassembled WGS sequence"/>
</dbReference>
<dbReference type="CDD" id="cd16935">
    <property type="entry name" value="HATPase_AgrC-ComD-like"/>
    <property type="match status" value="1"/>
</dbReference>
<dbReference type="SUPFAM" id="SSF55874">
    <property type="entry name" value="ATPase domain of HSP90 chaperone/DNA topoisomerase II/histidine kinase"/>
    <property type="match status" value="1"/>
</dbReference>
<proteinExistence type="predicted"/>
<name>A0A426DEC2_9FIRM</name>
<feature type="transmembrane region" description="Helical" evidence="1">
    <location>
        <begin position="84"/>
        <end position="105"/>
    </location>
</feature>
<gene>
    <name evidence="3" type="ORF">EBB54_06555</name>
</gene>
<dbReference type="InterPro" id="IPR032834">
    <property type="entry name" value="NatK-like_C"/>
</dbReference>
<feature type="transmembrane region" description="Helical" evidence="1">
    <location>
        <begin position="194"/>
        <end position="215"/>
    </location>
</feature>
<evidence type="ECO:0000313" key="4">
    <source>
        <dbReference type="Proteomes" id="UP000274920"/>
    </source>
</evidence>
<accession>A0A426DEC2</accession>
<evidence type="ECO:0000259" key="2">
    <source>
        <dbReference type="Pfam" id="PF14501"/>
    </source>
</evidence>
<dbReference type="InterPro" id="IPR036890">
    <property type="entry name" value="HATPase_C_sf"/>
</dbReference>
<feature type="transmembrane region" description="Helical" evidence="1">
    <location>
        <begin position="6"/>
        <end position="27"/>
    </location>
</feature>